<organism evidence="2 3">
    <name type="scientific">Rhamnella rubrinervis</name>
    <dbReference type="NCBI Taxonomy" id="2594499"/>
    <lineage>
        <taxon>Eukaryota</taxon>
        <taxon>Viridiplantae</taxon>
        <taxon>Streptophyta</taxon>
        <taxon>Embryophyta</taxon>
        <taxon>Tracheophyta</taxon>
        <taxon>Spermatophyta</taxon>
        <taxon>Magnoliopsida</taxon>
        <taxon>eudicotyledons</taxon>
        <taxon>Gunneridae</taxon>
        <taxon>Pentapetalae</taxon>
        <taxon>rosids</taxon>
        <taxon>fabids</taxon>
        <taxon>Rosales</taxon>
        <taxon>Rhamnaceae</taxon>
        <taxon>rhamnoid group</taxon>
        <taxon>Rhamneae</taxon>
        <taxon>Rhamnella</taxon>
    </lineage>
</organism>
<gene>
    <name evidence="2" type="ORF">FNV43_RR25943</name>
</gene>
<evidence type="ECO:0000259" key="1">
    <source>
        <dbReference type="Pfam" id="PF25349"/>
    </source>
</evidence>
<dbReference type="AlphaFoldDB" id="A0A8K0DLP1"/>
<sequence>MAGSLALIPSENTSVKLAGAGKDRWEVQFSRFFNYPAIASTCAELVPLTSRVRSRRPSGTWISSSSHALLQLLRYRSNSDVILLVCLGNNYIIEEHCVSNLHFAWPQVSCISGFPARGTRAVFVSYRDGGGEIQKFALRFSTIDETEKFINALKETLNDATDTDPLTSSGFGSEISSQFEFMSSNRTQYRTCKDLGVKSPGQAYIPELPLISKMESDHEQYLHTQETMPTPNSAGFYSALPPSFTSFLTNCASDVEQAAQPTMSPDVLLKSQIAKYMEDSKFQDMLVKVEKVLHEMEGGDLML</sequence>
<evidence type="ECO:0000313" key="3">
    <source>
        <dbReference type="Proteomes" id="UP000796880"/>
    </source>
</evidence>
<name>A0A8K0DLP1_9ROSA</name>
<dbReference type="Proteomes" id="UP000796880">
    <property type="component" value="Unassembled WGS sequence"/>
</dbReference>
<accession>A0A8K0DLP1</accession>
<reference evidence="2" key="1">
    <citation type="submission" date="2020-03" db="EMBL/GenBank/DDBJ databases">
        <title>A high-quality chromosome-level genome assembly of a woody plant with both climbing and erect habits, Rhamnella rubrinervis.</title>
        <authorList>
            <person name="Lu Z."/>
            <person name="Yang Y."/>
            <person name="Zhu X."/>
            <person name="Sun Y."/>
        </authorList>
    </citation>
    <scope>NUCLEOTIDE SEQUENCE</scope>
    <source>
        <strain evidence="2">BYM</strain>
        <tissue evidence="2">Leaf</tissue>
    </source>
</reference>
<protein>
    <recommendedName>
        <fullName evidence="1">Poor homologous synapsis 1 PH domain-containing protein</fullName>
    </recommendedName>
</protein>
<keyword evidence="3" id="KW-1185">Reference proteome</keyword>
<dbReference type="Pfam" id="PF25349">
    <property type="entry name" value="PH_PHS1"/>
    <property type="match status" value="1"/>
</dbReference>
<comment type="caution">
    <text evidence="2">The sequence shown here is derived from an EMBL/GenBank/DDBJ whole genome shotgun (WGS) entry which is preliminary data.</text>
</comment>
<dbReference type="EMBL" id="VOIH02000012">
    <property type="protein sequence ID" value="KAF3431213.1"/>
    <property type="molecule type" value="Genomic_DNA"/>
</dbReference>
<dbReference type="InterPro" id="IPR057619">
    <property type="entry name" value="PH_PHS1"/>
</dbReference>
<dbReference type="OrthoDB" id="1864854at2759"/>
<proteinExistence type="predicted"/>
<feature type="domain" description="Poor homologous synapsis 1 PH" evidence="1">
    <location>
        <begin position="23"/>
        <end position="165"/>
    </location>
</feature>
<evidence type="ECO:0000313" key="2">
    <source>
        <dbReference type="EMBL" id="KAF3431213.1"/>
    </source>
</evidence>